<evidence type="ECO:0000256" key="3">
    <source>
        <dbReference type="ARBA" id="ARBA00023237"/>
    </source>
</evidence>
<dbReference type="InterPro" id="IPR036737">
    <property type="entry name" value="OmpA-like_sf"/>
</dbReference>
<dbReference type="PANTHER" id="PTHR30329">
    <property type="entry name" value="STATOR ELEMENT OF FLAGELLAR MOTOR COMPLEX"/>
    <property type="match status" value="1"/>
</dbReference>
<dbReference type="InterPro" id="IPR006664">
    <property type="entry name" value="OMP_bac"/>
</dbReference>
<evidence type="ECO:0000313" key="7">
    <source>
        <dbReference type="EMBL" id="PTX62757.1"/>
    </source>
</evidence>
<proteinExistence type="predicted"/>
<comment type="caution">
    <text evidence="7">The sequence shown here is derived from an EMBL/GenBank/DDBJ whole genome shotgun (WGS) entry which is preliminary data.</text>
</comment>
<evidence type="ECO:0000259" key="6">
    <source>
        <dbReference type="PROSITE" id="PS51123"/>
    </source>
</evidence>
<dbReference type="InterPro" id="IPR006665">
    <property type="entry name" value="OmpA-like"/>
</dbReference>
<dbReference type="Pfam" id="PF00691">
    <property type="entry name" value="OmpA"/>
    <property type="match status" value="1"/>
</dbReference>
<reference evidence="7 8" key="1">
    <citation type="submission" date="2018-04" db="EMBL/GenBank/DDBJ databases">
        <title>Genomic Encyclopedia of Archaeal and Bacterial Type Strains, Phase II (KMG-II): from individual species to whole genera.</title>
        <authorList>
            <person name="Goeker M."/>
        </authorList>
    </citation>
    <scope>NUCLEOTIDE SEQUENCE [LARGE SCALE GENOMIC DNA]</scope>
    <source>
        <strain evidence="7 8">DSM 25731</strain>
    </source>
</reference>
<comment type="subcellular location">
    <subcellularLocation>
        <location evidence="1">Cell outer membrane</location>
    </subcellularLocation>
</comment>
<evidence type="ECO:0000256" key="1">
    <source>
        <dbReference type="ARBA" id="ARBA00004442"/>
    </source>
</evidence>
<sequence length="560" mass="62110">MRKKLVVGLAFVFGSFAFGQDLPTNPEPGKCYVRCVTPDVYENQEVRVMVSPAYKKLKVVPATYTNVNETVVSKVAGEELAVVPAVYGTETFDVVTKEASQRLVKVPSTSSRETETVVVKEASYKLKIVPAVYENRTFEVVTRPAYQKVEIVPAVYETRDVVIPVKEASQRLEVIPAEWGQETVTYKKREFGSSISITKASFTDDFETVEIKPAAAEWQMSEIPPADCNSSNPDDCRYWCYKAIPAQNEIIPVKRLAADASSVRTPDCDPNNNGGKPCGEGTFTRTIMVKPASTRIIEIPGTTKTIKKTVMVTPPTTRIIDVPAEVKTMTRRVMVTPPTTERIEIPAVTETVRKTIITNESTRVEDIPAVSQTYKKTVMTQAPTTRTIPVAQKETTLKTTKLVEDARVVETEVPAVYKTVTKEVLTKKGGLTTWKEVDCKFLTYNDLNINWNLGSATLTPAAKREIDTKLLPVLQTGVSVEIASHTDSRGSAASNEALSQRRAQAVTNYLISKGINPSKIVSNGYGERRLVNRCKDGVSCTEREHLQNRRTQFRVLDQKN</sequence>
<dbReference type="GO" id="GO:0009279">
    <property type="term" value="C:cell outer membrane"/>
    <property type="evidence" value="ECO:0007669"/>
    <property type="project" value="UniProtKB-SubCell"/>
</dbReference>
<dbReference type="OrthoDB" id="9782229at2"/>
<evidence type="ECO:0000256" key="2">
    <source>
        <dbReference type="ARBA" id="ARBA00023136"/>
    </source>
</evidence>
<dbReference type="PRINTS" id="PR01021">
    <property type="entry name" value="OMPADOMAIN"/>
</dbReference>
<dbReference type="PANTHER" id="PTHR30329:SF21">
    <property type="entry name" value="LIPOPROTEIN YIAD-RELATED"/>
    <property type="match status" value="1"/>
</dbReference>
<keyword evidence="8" id="KW-1185">Reference proteome</keyword>
<keyword evidence="3" id="KW-0998">Cell outer membrane</keyword>
<dbReference type="Gene3D" id="3.30.1330.60">
    <property type="entry name" value="OmpA-like domain"/>
    <property type="match status" value="1"/>
</dbReference>
<keyword evidence="5" id="KW-0732">Signal</keyword>
<dbReference type="SUPFAM" id="SSF103088">
    <property type="entry name" value="OmpA-like"/>
    <property type="match status" value="1"/>
</dbReference>
<feature type="chain" id="PRO_5015420110" evidence="5">
    <location>
        <begin position="20"/>
        <end position="560"/>
    </location>
</feature>
<protein>
    <submittedName>
        <fullName evidence="7">OmpA family protein</fullName>
    </submittedName>
</protein>
<organism evidence="7 8">
    <name type="scientific">Kordia periserrulae</name>
    <dbReference type="NCBI Taxonomy" id="701523"/>
    <lineage>
        <taxon>Bacteria</taxon>
        <taxon>Pseudomonadati</taxon>
        <taxon>Bacteroidota</taxon>
        <taxon>Flavobacteriia</taxon>
        <taxon>Flavobacteriales</taxon>
        <taxon>Flavobacteriaceae</taxon>
        <taxon>Kordia</taxon>
    </lineage>
</organism>
<gene>
    <name evidence="7" type="ORF">C8N46_102157</name>
</gene>
<name>A0A2T6C3D0_9FLAO</name>
<dbReference type="PROSITE" id="PS51123">
    <property type="entry name" value="OMPA_2"/>
    <property type="match status" value="1"/>
</dbReference>
<dbReference type="EMBL" id="QBKT01000002">
    <property type="protein sequence ID" value="PTX62757.1"/>
    <property type="molecule type" value="Genomic_DNA"/>
</dbReference>
<evidence type="ECO:0000256" key="4">
    <source>
        <dbReference type="PROSITE-ProRule" id="PRU00473"/>
    </source>
</evidence>
<dbReference type="RefSeq" id="WP_108113740.1">
    <property type="nucleotide sequence ID" value="NZ_QBKT01000002.1"/>
</dbReference>
<dbReference type="AlphaFoldDB" id="A0A2T6C3D0"/>
<dbReference type="InterPro" id="IPR050330">
    <property type="entry name" value="Bact_OuterMem_StrucFunc"/>
</dbReference>
<accession>A0A2T6C3D0</accession>
<evidence type="ECO:0000313" key="8">
    <source>
        <dbReference type="Proteomes" id="UP000244090"/>
    </source>
</evidence>
<feature type="signal peptide" evidence="5">
    <location>
        <begin position="1"/>
        <end position="19"/>
    </location>
</feature>
<evidence type="ECO:0000256" key="5">
    <source>
        <dbReference type="SAM" id="SignalP"/>
    </source>
</evidence>
<keyword evidence="2 4" id="KW-0472">Membrane</keyword>
<dbReference type="Proteomes" id="UP000244090">
    <property type="component" value="Unassembled WGS sequence"/>
</dbReference>
<dbReference type="CDD" id="cd07185">
    <property type="entry name" value="OmpA_C-like"/>
    <property type="match status" value="1"/>
</dbReference>
<feature type="domain" description="OmpA-like" evidence="6">
    <location>
        <begin position="438"/>
        <end position="559"/>
    </location>
</feature>